<name>A0A8H7AF93_9EURO</name>
<evidence type="ECO:0000313" key="2">
    <source>
        <dbReference type="Proteomes" id="UP000606974"/>
    </source>
</evidence>
<reference evidence="1" key="1">
    <citation type="submission" date="2020-02" db="EMBL/GenBank/DDBJ databases">
        <authorList>
            <person name="Palmer J.M."/>
        </authorList>
    </citation>
    <scope>NUCLEOTIDE SEQUENCE</scope>
    <source>
        <strain evidence="1">EPUS1.4</strain>
        <tissue evidence="1">Thallus</tissue>
    </source>
</reference>
<gene>
    <name evidence="1" type="ORF">GJ744_011023</name>
</gene>
<dbReference type="Proteomes" id="UP000606974">
    <property type="component" value="Unassembled WGS sequence"/>
</dbReference>
<evidence type="ECO:0000313" key="1">
    <source>
        <dbReference type="EMBL" id="KAF7506999.1"/>
    </source>
</evidence>
<comment type="caution">
    <text evidence="1">The sequence shown here is derived from an EMBL/GenBank/DDBJ whole genome shotgun (WGS) entry which is preliminary data.</text>
</comment>
<sequence>MIRHFKNTEHVEYVGKKPRYTACADADPFEKRLCPIINDVPVSHGASKEWMLISPEPEDKRGLFQREVQLGQVEFKGFSLLGIWLDVSWRMRRDDSVFKTSHSLASDFADHP</sequence>
<dbReference type="AlphaFoldDB" id="A0A8H7AF93"/>
<keyword evidence="2" id="KW-1185">Reference proteome</keyword>
<protein>
    <submittedName>
        <fullName evidence="1">Uncharacterized protein</fullName>
    </submittedName>
</protein>
<proteinExistence type="predicted"/>
<accession>A0A8H7AF93</accession>
<organism evidence="1 2">
    <name type="scientific">Endocarpon pusillum</name>
    <dbReference type="NCBI Taxonomy" id="364733"/>
    <lineage>
        <taxon>Eukaryota</taxon>
        <taxon>Fungi</taxon>
        <taxon>Dikarya</taxon>
        <taxon>Ascomycota</taxon>
        <taxon>Pezizomycotina</taxon>
        <taxon>Eurotiomycetes</taxon>
        <taxon>Chaetothyriomycetidae</taxon>
        <taxon>Verrucariales</taxon>
        <taxon>Verrucariaceae</taxon>
        <taxon>Endocarpon</taxon>
    </lineage>
</organism>
<dbReference type="EMBL" id="JAACFV010000076">
    <property type="protein sequence ID" value="KAF7506999.1"/>
    <property type="molecule type" value="Genomic_DNA"/>
</dbReference>